<reference evidence="2" key="1">
    <citation type="submission" date="2023-06" db="EMBL/GenBank/DDBJ databases">
        <authorList>
            <person name="Jiang Y."/>
            <person name="Liu Q."/>
        </authorList>
    </citation>
    <scope>NUCLEOTIDE SEQUENCE</scope>
    <source>
        <strain evidence="2">CGMCC 1.12090</strain>
    </source>
</reference>
<feature type="compositionally biased region" description="Low complexity" evidence="1">
    <location>
        <begin position="60"/>
        <end position="70"/>
    </location>
</feature>
<comment type="caution">
    <text evidence="2">The sequence shown here is derived from an EMBL/GenBank/DDBJ whole genome shotgun (WGS) entry which is preliminary data.</text>
</comment>
<accession>A0ABT8S1T7</accession>
<name>A0ABT8S1T7_9BURK</name>
<evidence type="ECO:0000313" key="3">
    <source>
        <dbReference type="Proteomes" id="UP001169027"/>
    </source>
</evidence>
<proteinExistence type="predicted"/>
<keyword evidence="3" id="KW-1185">Reference proteome</keyword>
<organism evidence="2 3">
    <name type="scientific">Variovorax ginsengisoli</name>
    <dbReference type="NCBI Taxonomy" id="363844"/>
    <lineage>
        <taxon>Bacteria</taxon>
        <taxon>Pseudomonadati</taxon>
        <taxon>Pseudomonadota</taxon>
        <taxon>Betaproteobacteria</taxon>
        <taxon>Burkholderiales</taxon>
        <taxon>Comamonadaceae</taxon>
        <taxon>Variovorax</taxon>
    </lineage>
</organism>
<evidence type="ECO:0000313" key="2">
    <source>
        <dbReference type="EMBL" id="MDO1531937.1"/>
    </source>
</evidence>
<dbReference type="Proteomes" id="UP001169027">
    <property type="component" value="Unassembled WGS sequence"/>
</dbReference>
<protein>
    <submittedName>
        <fullName evidence="2">Uncharacterized protein</fullName>
    </submittedName>
</protein>
<sequence length="108" mass="12082">MDHLETEVQHMLRMLAPPFFSAWKDEIWRKAEELEATYPDYAGMTARIKAEVKTRRWHVSAPPQSSSSSATPDELQPMDAPVETPAPTPTTPPKDSTGRRSSSSREAS</sequence>
<gene>
    <name evidence="2" type="ORF">Q2T77_06530</name>
</gene>
<feature type="compositionally biased region" description="Polar residues" evidence="1">
    <location>
        <begin position="99"/>
        <end position="108"/>
    </location>
</feature>
<dbReference type="RefSeq" id="WP_301805623.1">
    <property type="nucleotide sequence ID" value="NZ_JAUJZH010000003.1"/>
</dbReference>
<evidence type="ECO:0000256" key="1">
    <source>
        <dbReference type="SAM" id="MobiDB-lite"/>
    </source>
</evidence>
<dbReference type="EMBL" id="JAUKVY010000003">
    <property type="protein sequence ID" value="MDO1531937.1"/>
    <property type="molecule type" value="Genomic_DNA"/>
</dbReference>
<feature type="region of interest" description="Disordered" evidence="1">
    <location>
        <begin position="56"/>
        <end position="108"/>
    </location>
</feature>